<evidence type="ECO:0000313" key="13">
    <source>
        <dbReference type="EMBL" id="LAB67861.1"/>
    </source>
</evidence>
<evidence type="ECO:0000256" key="11">
    <source>
        <dbReference type="SAM" id="SignalP"/>
    </source>
</evidence>
<evidence type="ECO:0000256" key="10">
    <source>
        <dbReference type="SAM" id="Phobius"/>
    </source>
</evidence>
<keyword evidence="4 9" id="KW-0812">Transmembrane</keyword>
<keyword evidence="7 10" id="KW-0472">Membrane</keyword>
<dbReference type="InterPro" id="IPR009038">
    <property type="entry name" value="GOLD_dom"/>
</dbReference>
<evidence type="ECO:0000256" key="8">
    <source>
        <dbReference type="ARBA" id="ARBA00037847"/>
    </source>
</evidence>
<feature type="domain" description="GOLD" evidence="12">
    <location>
        <begin position="35"/>
        <end position="119"/>
    </location>
</feature>
<reference evidence="13" key="2">
    <citation type="journal article" date="2018" name="Biosci. Biotechnol. Biochem.">
        <title>Polysaccharide hydrolase of the hadal zone amphipods Hirondellea gigas.</title>
        <authorList>
            <person name="Kobayashi H."/>
            <person name="Nagahama T."/>
            <person name="Arai W."/>
            <person name="Sasagawa Y."/>
            <person name="Umeda M."/>
            <person name="Hayashi T."/>
            <person name="Nikaido I."/>
            <person name="Watanabe H."/>
            <person name="Oguri K."/>
            <person name="Kitazato H."/>
            <person name="Fujioka K."/>
            <person name="Kido Y."/>
            <person name="Takami H."/>
        </authorList>
    </citation>
    <scope>NUCLEOTIDE SEQUENCE</scope>
    <source>
        <tissue evidence="13">Whole body</tissue>
    </source>
</reference>
<organism evidence="13">
    <name type="scientific">Hirondellea gigas</name>
    <dbReference type="NCBI Taxonomy" id="1518452"/>
    <lineage>
        <taxon>Eukaryota</taxon>
        <taxon>Metazoa</taxon>
        <taxon>Ecdysozoa</taxon>
        <taxon>Arthropoda</taxon>
        <taxon>Crustacea</taxon>
        <taxon>Multicrustacea</taxon>
        <taxon>Malacostraca</taxon>
        <taxon>Eumalacostraca</taxon>
        <taxon>Peracarida</taxon>
        <taxon>Amphipoda</taxon>
        <taxon>Amphilochidea</taxon>
        <taxon>Lysianassida</taxon>
        <taxon>Lysianassidira</taxon>
        <taxon>Lysianassoidea</taxon>
        <taxon>Lysianassidae</taxon>
        <taxon>Hirondellea</taxon>
    </lineage>
</organism>
<dbReference type="PROSITE" id="PS50866">
    <property type="entry name" value="GOLD"/>
    <property type="match status" value="1"/>
</dbReference>
<evidence type="ECO:0000256" key="6">
    <source>
        <dbReference type="ARBA" id="ARBA00022989"/>
    </source>
</evidence>
<dbReference type="AlphaFoldDB" id="A0A2P2I1J9"/>
<evidence type="ECO:0000256" key="2">
    <source>
        <dbReference type="ARBA" id="ARBA00007104"/>
    </source>
</evidence>
<keyword evidence="6 10" id="KW-1133">Transmembrane helix</keyword>
<keyword evidence="5 11" id="KW-0732">Signal</keyword>
<proteinExistence type="evidence at transcript level"/>
<dbReference type="InterPro" id="IPR015720">
    <property type="entry name" value="Emp24-like"/>
</dbReference>
<dbReference type="PANTHER" id="PTHR22811">
    <property type="entry name" value="TRANSMEMBRANE EMP24 DOMAIN-CONTAINING PROTEIN"/>
    <property type="match status" value="1"/>
</dbReference>
<keyword evidence="3" id="KW-0217">Developmental protein</keyword>
<feature type="signal peptide" evidence="11">
    <location>
        <begin position="1"/>
        <end position="21"/>
    </location>
</feature>
<evidence type="ECO:0000256" key="1">
    <source>
        <dbReference type="ARBA" id="ARBA00004479"/>
    </source>
</evidence>
<name>A0A2P2I1J9_9CRUS</name>
<protein>
    <submittedName>
        <fullName evidence="13">Transmembrane emp24 domain-containing protein 1-like</fullName>
    </submittedName>
</protein>
<evidence type="ECO:0000256" key="3">
    <source>
        <dbReference type="ARBA" id="ARBA00022473"/>
    </source>
</evidence>
<comment type="similarity">
    <text evidence="2 9">Belongs to the EMP24/GP25L family.</text>
</comment>
<dbReference type="InterPro" id="IPR036598">
    <property type="entry name" value="GOLD_dom_sf"/>
</dbReference>
<dbReference type="GO" id="GO:0012505">
    <property type="term" value="C:endomembrane system"/>
    <property type="evidence" value="ECO:0007669"/>
    <property type="project" value="UniProtKB-SubCell"/>
</dbReference>
<comment type="subcellular location">
    <subcellularLocation>
        <location evidence="8">Endomembrane system</location>
        <topology evidence="8">Single-pass membrane protein</topology>
    </subcellularLocation>
    <subcellularLocation>
        <location evidence="1 9">Membrane</location>
        <topology evidence="1 9">Single-pass type I membrane protein</topology>
    </subcellularLocation>
</comment>
<evidence type="ECO:0000313" key="14">
    <source>
        <dbReference type="EMBL" id="LAC19792.1"/>
    </source>
</evidence>
<evidence type="ECO:0000256" key="4">
    <source>
        <dbReference type="ARBA" id="ARBA00022692"/>
    </source>
</evidence>
<accession>A0A2P2I1J9</accession>
<dbReference type="Gene3D" id="2.60.120.680">
    <property type="entry name" value="GOLD domain"/>
    <property type="match status" value="1"/>
</dbReference>
<dbReference type="Pfam" id="PF01105">
    <property type="entry name" value="EMP24_GP25L"/>
    <property type="match status" value="1"/>
</dbReference>
<dbReference type="EMBL" id="IACF01002199">
    <property type="protein sequence ID" value="LAB67861.1"/>
    <property type="molecule type" value="mRNA"/>
</dbReference>
<dbReference type="EMBL" id="IACT01000373">
    <property type="protein sequence ID" value="LAC19792.1"/>
    <property type="molecule type" value="mRNA"/>
</dbReference>
<evidence type="ECO:0000259" key="12">
    <source>
        <dbReference type="PROSITE" id="PS50866"/>
    </source>
</evidence>
<evidence type="ECO:0000256" key="9">
    <source>
        <dbReference type="RuleBase" id="RU003827"/>
    </source>
</evidence>
<evidence type="ECO:0000256" key="5">
    <source>
        <dbReference type="ARBA" id="ARBA00022729"/>
    </source>
</evidence>
<dbReference type="GO" id="GO:0016020">
    <property type="term" value="C:membrane"/>
    <property type="evidence" value="ECO:0007669"/>
    <property type="project" value="UniProtKB-SubCell"/>
</dbReference>
<dbReference type="SUPFAM" id="SSF101576">
    <property type="entry name" value="Supernatant protein factor (SPF), C-terminal domain"/>
    <property type="match status" value="1"/>
</dbReference>
<sequence>MHISKSILLLVMLTVCSKSIAEEKEYTIIIKPRAIECYYIDVKAGHELEIEYQVINGDHGELDVDFILYGLKNVILKYDKKQSDAIHRLTMTQGGEYKFCWDNTFSRFSRKTIFFTYYISNPNSGEDDDDPWNRQNIWINDEEIYEMTVSDIRNAVDRIKSYLTKARLTQDILSAHEAKDRNVAENNYSRINMFSCISVAVMLITGAVQVLLLRSLFDDKSKLHKIWGKSNPVNSPRY</sequence>
<evidence type="ECO:0000256" key="7">
    <source>
        <dbReference type="ARBA" id="ARBA00023136"/>
    </source>
</evidence>
<feature type="chain" id="PRO_5033317006" evidence="11">
    <location>
        <begin position="22"/>
        <end position="238"/>
    </location>
</feature>
<dbReference type="SMART" id="SM01190">
    <property type="entry name" value="EMP24_GP25L"/>
    <property type="match status" value="1"/>
</dbReference>
<feature type="transmembrane region" description="Helical" evidence="10">
    <location>
        <begin position="191"/>
        <end position="213"/>
    </location>
</feature>
<reference evidence="14" key="1">
    <citation type="submission" date="2017-11" db="EMBL/GenBank/DDBJ databases">
        <title>The sensing device of the deep-sea amphipod.</title>
        <authorList>
            <person name="Kobayashi H."/>
            <person name="Nagahama T."/>
            <person name="Arai W."/>
            <person name="Sasagawa Y."/>
            <person name="Umeda M."/>
            <person name="Hayashi T."/>
            <person name="Nikaido I."/>
            <person name="Watanabe H."/>
            <person name="Oguri K."/>
            <person name="Kitazato H."/>
            <person name="Fujioka K."/>
            <person name="Kido Y."/>
            <person name="Takami H."/>
        </authorList>
    </citation>
    <scope>NUCLEOTIDE SEQUENCE</scope>
    <source>
        <tissue evidence="14">Whole body</tissue>
    </source>
</reference>